<keyword evidence="4" id="KW-1185">Reference proteome</keyword>
<dbReference type="RefSeq" id="WP_386049381.1">
    <property type="nucleotide sequence ID" value="NZ_JBHUIO010000011.1"/>
</dbReference>
<dbReference type="Pfam" id="PF01903">
    <property type="entry name" value="CbiX"/>
    <property type="match status" value="1"/>
</dbReference>
<comment type="caution">
    <text evidence="3">The sequence shown here is derived from an EMBL/GenBank/DDBJ whole genome shotgun (WGS) entry which is preliminary data.</text>
</comment>
<proteinExistence type="predicted"/>
<gene>
    <name evidence="3" type="ORF">ACFSOY_18995</name>
</gene>
<keyword evidence="2" id="KW-0456">Lyase</keyword>
<name>A0ABW5A2M8_9BACL</name>
<dbReference type="InterPro" id="IPR002762">
    <property type="entry name" value="CbiX-like"/>
</dbReference>
<evidence type="ECO:0000313" key="3">
    <source>
        <dbReference type="EMBL" id="MFD2172056.1"/>
    </source>
</evidence>
<keyword evidence="1" id="KW-0479">Metal-binding</keyword>
<sequence>MTTVGILLVAHGSNVPEAEVEMRKLVHFLRTTTGMQTVEVGYLAYIAPSIQEAAKVCAAQKLTDLFVVPFFLSDGFLCKKALRLVREALGDSEVNLHVTEPLGGAPELIEAVLDGVRRADQTG</sequence>
<dbReference type="SUPFAM" id="SSF53800">
    <property type="entry name" value="Chelatase"/>
    <property type="match status" value="1"/>
</dbReference>
<dbReference type="Gene3D" id="3.40.50.1400">
    <property type="match status" value="1"/>
</dbReference>
<dbReference type="PANTHER" id="PTHR33542">
    <property type="entry name" value="SIROHYDROCHLORIN FERROCHELATASE, CHLOROPLASTIC"/>
    <property type="match status" value="1"/>
</dbReference>
<evidence type="ECO:0000256" key="2">
    <source>
        <dbReference type="ARBA" id="ARBA00023239"/>
    </source>
</evidence>
<evidence type="ECO:0000256" key="1">
    <source>
        <dbReference type="ARBA" id="ARBA00022723"/>
    </source>
</evidence>
<evidence type="ECO:0000313" key="4">
    <source>
        <dbReference type="Proteomes" id="UP001597343"/>
    </source>
</evidence>
<protein>
    <submittedName>
        <fullName evidence="3">CbiX/SirB N-terminal domain-containing protein</fullName>
    </submittedName>
</protein>
<reference evidence="4" key="1">
    <citation type="journal article" date="2019" name="Int. J. Syst. Evol. Microbiol.">
        <title>The Global Catalogue of Microorganisms (GCM) 10K type strain sequencing project: providing services to taxonomists for standard genome sequencing and annotation.</title>
        <authorList>
            <consortium name="The Broad Institute Genomics Platform"/>
            <consortium name="The Broad Institute Genome Sequencing Center for Infectious Disease"/>
            <person name="Wu L."/>
            <person name="Ma J."/>
        </authorList>
    </citation>
    <scope>NUCLEOTIDE SEQUENCE [LARGE SCALE GENOMIC DNA]</scope>
    <source>
        <strain evidence="4">CGMCC 1.13574</strain>
    </source>
</reference>
<accession>A0ABW5A2M8</accession>
<dbReference type="PANTHER" id="PTHR33542:SF3">
    <property type="entry name" value="SIROHYDROCHLORIN FERROCHELATASE, CHLOROPLASTIC"/>
    <property type="match status" value="1"/>
</dbReference>
<dbReference type="EMBL" id="JBHUIO010000011">
    <property type="protein sequence ID" value="MFD2172056.1"/>
    <property type="molecule type" value="Genomic_DNA"/>
</dbReference>
<dbReference type="Proteomes" id="UP001597343">
    <property type="component" value="Unassembled WGS sequence"/>
</dbReference>
<dbReference type="InterPro" id="IPR050963">
    <property type="entry name" value="Sirohydro_Cobaltochel/CbiX"/>
</dbReference>
<organism evidence="3 4">
    <name type="scientific">Tumebacillus lipolyticus</name>
    <dbReference type="NCBI Taxonomy" id="1280370"/>
    <lineage>
        <taxon>Bacteria</taxon>
        <taxon>Bacillati</taxon>
        <taxon>Bacillota</taxon>
        <taxon>Bacilli</taxon>
        <taxon>Bacillales</taxon>
        <taxon>Alicyclobacillaceae</taxon>
        <taxon>Tumebacillus</taxon>
    </lineage>
</organism>